<feature type="region of interest" description="Disordered" evidence="10">
    <location>
        <begin position="206"/>
        <end position="281"/>
    </location>
</feature>
<evidence type="ECO:0000256" key="6">
    <source>
        <dbReference type="ARBA" id="ARBA00022729"/>
    </source>
</evidence>
<evidence type="ECO:0000256" key="7">
    <source>
        <dbReference type="ARBA" id="ARBA00023157"/>
    </source>
</evidence>
<evidence type="ECO:0000256" key="1">
    <source>
        <dbReference type="ARBA" id="ARBA00004589"/>
    </source>
</evidence>
<evidence type="ECO:0000256" key="8">
    <source>
        <dbReference type="ARBA" id="ARBA00023288"/>
    </source>
</evidence>
<comment type="caution">
    <text evidence="9">Lacks conserved residue(s) required for the propagation of feature annotation.</text>
</comment>
<dbReference type="GO" id="GO:0098552">
    <property type="term" value="C:side of membrane"/>
    <property type="evidence" value="ECO:0007669"/>
    <property type="project" value="UniProtKB-KW"/>
</dbReference>
<evidence type="ECO:0000259" key="13">
    <source>
        <dbReference type="PROSITE" id="PS52012"/>
    </source>
</evidence>
<keyword evidence="4" id="KW-0964">Secreted</keyword>
<feature type="compositionally biased region" description="Basic and acidic residues" evidence="10">
    <location>
        <begin position="263"/>
        <end position="275"/>
    </location>
</feature>
<comment type="subcellular location">
    <subcellularLocation>
        <location evidence="1">Membrane</location>
        <topology evidence="1">Lipid-anchor</topology>
        <topology evidence="1">GPI-anchor</topology>
    </subcellularLocation>
    <subcellularLocation>
        <location evidence="2">Secreted</location>
    </subcellularLocation>
</comment>
<sequence>MAGRDGFLLLILALSNLICSLVEAAGSKASTTFSTPLPIATDGSDCSQNVKGANISACYFTLTNIPRCARDCLVNVTLMTPCVSTDIKCLCEHSSSIQQTAVPCLTDACEVAETQTTINYYFRLCKSANFPLSEDPTSTMAAWSTIATTEFTATSATPSAAPSPPSRNYQGSISLSTAAKVGLGVGAAVGGLAIVVLLSVFLSQRKSKRRRRSPRKGPSIQGGPQFSAKRKRYQGSEKNGMHTYQKGAVELPSNPPRAQASIHYHEPRRPPRSFDTETNWI</sequence>
<accession>A0A8H3EGX5</accession>
<evidence type="ECO:0000256" key="10">
    <source>
        <dbReference type="SAM" id="MobiDB-lite"/>
    </source>
</evidence>
<evidence type="ECO:0000256" key="5">
    <source>
        <dbReference type="ARBA" id="ARBA00022622"/>
    </source>
</evidence>
<comment type="similarity">
    <text evidence="3">Belongs to the RBT5 family.</text>
</comment>
<dbReference type="GO" id="GO:0046872">
    <property type="term" value="F:metal ion binding"/>
    <property type="evidence" value="ECO:0007669"/>
    <property type="project" value="UniProtKB-UniRule"/>
</dbReference>
<feature type="disulfide bond" evidence="9">
    <location>
        <begin position="82"/>
        <end position="89"/>
    </location>
</feature>
<evidence type="ECO:0000256" key="9">
    <source>
        <dbReference type="PROSITE-ProRule" id="PRU01356"/>
    </source>
</evidence>
<feature type="transmembrane region" description="Helical" evidence="11">
    <location>
        <begin position="181"/>
        <end position="202"/>
    </location>
</feature>
<evidence type="ECO:0000256" key="3">
    <source>
        <dbReference type="ARBA" id="ARBA00010031"/>
    </source>
</evidence>
<feature type="signal peptide" evidence="12">
    <location>
        <begin position="1"/>
        <end position="24"/>
    </location>
</feature>
<evidence type="ECO:0000256" key="12">
    <source>
        <dbReference type="SAM" id="SignalP"/>
    </source>
</evidence>
<keyword evidence="8" id="KW-0449">Lipoprotein</keyword>
<protein>
    <recommendedName>
        <fullName evidence="13">CFEM domain-containing protein</fullName>
    </recommendedName>
</protein>
<dbReference type="GO" id="GO:0005576">
    <property type="term" value="C:extracellular region"/>
    <property type="evidence" value="ECO:0007669"/>
    <property type="project" value="UniProtKB-SubCell"/>
</dbReference>
<organism evidence="14 15">
    <name type="scientific">Heterodermia speciosa</name>
    <dbReference type="NCBI Taxonomy" id="116794"/>
    <lineage>
        <taxon>Eukaryota</taxon>
        <taxon>Fungi</taxon>
        <taxon>Dikarya</taxon>
        <taxon>Ascomycota</taxon>
        <taxon>Pezizomycotina</taxon>
        <taxon>Lecanoromycetes</taxon>
        <taxon>OSLEUM clade</taxon>
        <taxon>Lecanoromycetidae</taxon>
        <taxon>Caliciales</taxon>
        <taxon>Physciaceae</taxon>
        <taxon>Heterodermia</taxon>
    </lineage>
</organism>
<keyword evidence="9" id="KW-0479">Metal-binding</keyword>
<dbReference type="AlphaFoldDB" id="A0A8H3EGX5"/>
<evidence type="ECO:0000313" key="14">
    <source>
        <dbReference type="EMBL" id="CAF9906304.1"/>
    </source>
</evidence>
<evidence type="ECO:0000256" key="2">
    <source>
        <dbReference type="ARBA" id="ARBA00004613"/>
    </source>
</evidence>
<keyword evidence="9" id="KW-0349">Heme</keyword>
<dbReference type="PROSITE" id="PS52012">
    <property type="entry name" value="CFEM"/>
    <property type="match status" value="1"/>
</dbReference>
<evidence type="ECO:0000313" key="15">
    <source>
        <dbReference type="Proteomes" id="UP000664521"/>
    </source>
</evidence>
<keyword evidence="5" id="KW-0325">Glycoprotein</keyword>
<dbReference type="SMART" id="SM00747">
    <property type="entry name" value="CFEM"/>
    <property type="match status" value="1"/>
</dbReference>
<keyword evidence="9" id="KW-0408">Iron</keyword>
<comment type="caution">
    <text evidence="14">The sequence shown here is derived from an EMBL/GenBank/DDBJ whole genome shotgun (WGS) entry which is preliminary data.</text>
</comment>
<feature type="compositionally biased region" description="Basic residues" evidence="10">
    <location>
        <begin position="206"/>
        <end position="215"/>
    </location>
</feature>
<keyword evidence="11" id="KW-1133">Transmembrane helix</keyword>
<evidence type="ECO:0000256" key="4">
    <source>
        <dbReference type="ARBA" id="ARBA00022525"/>
    </source>
</evidence>
<name>A0A8H3EGX5_9LECA</name>
<dbReference type="OrthoDB" id="3767534at2759"/>
<dbReference type="Proteomes" id="UP000664521">
    <property type="component" value="Unassembled WGS sequence"/>
</dbReference>
<dbReference type="InterPro" id="IPR008427">
    <property type="entry name" value="Extracellular_membr_CFEM_dom"/>
</dbReference>
<feature type="binding site" description="axial binding residue" evidence="9">
    <location>
        <position position="86"/>
    </location>
    <ligand>
        <name>heme</name>
        <dbReference type="ChEBI" id="CHEBI:30413"/>
    </ligand>
    <ligandPart>
        <name>Fe</name>
        <dbReference type="ChEBI" id="CHEBI:18248"/>
    </ligandPart>
</feature>
<keyword evidence="11" id="KW-0812">Transmembrane</keyword>
<feature type="chain" id="PRO_5034248041" description="CFEM domain-containing protein" evidence="12">
    <location>
        <begin position="25"/>
        <end position="281"/>
    </location>
</feature>
<dbReference type="EMBL" id="CAJPDS010000004">
    <property type="protein sequence ID" value="CAF9906304.1"/>
    <property type="molecule type" value="Genomic_DNA"/>
</dbReference>
<keyword evidence="5" id="KW-0336">GPI-anchor</keyword>
<keyword evidence="7 9" id="KW-1015">Disulfide bond</keyword>
<reference evidence="14" key="1">
    <citation type="submission" date="2021-03" db="EMBL/GenBank/DDBJ databases">
        <authorList>
            <person name="Tagirdzhanova G."/>
        </authorList>
    </citation>
    <scope>NUCLEOTIDE SEQUENCE</scope>
</reference>
<evidence type="ECO:0000256" key="11">
    <source>
        <dbReference type="SAM" id="Phobius"/>
    </source>
</evidence>
<proteinExistence type="inferred from homology"/>
<keyword evidence="11" id="KW-0472">Membrane</keyword>
<dbReference type="Pfam" id="PF05730">
    <property type="entry name" value="CFEM"/>
    <property type="match status" value="1"/>
</dbReference>
<keyword evidence="15" id="KW-1185">Reference proteome</keyword>
<keyword evidence="6 12" id="KW-0732">Signal</keyword>
<feature type="domain" description="CFEM" evidence="13">
    <location>
        <begin position="41"/>
        <end position="150"/>
    </location>
</feature>
<gene>
    <name evidence="14" type="ORF">HETSPECPRED_006138</name>
</gene>